<dbReference type="SMART" id="SM00864">
    <property type="entry name" value="Tubulin"/>
    <property type="match status" value="1"/>
</dbReference>
<dbReference type="InterPro" id="IPR003008">
    <property type="entry name" value="Tubulin_FtsZ_GTPase"/>
</dbReference>
<dbReference type="GO" id="GO:0032153">
    <property type="term" value="C:cell division site"/>
    <property type="evidence" value="ECO:0007669"/>
    <property type="project" value="UniProtKB-UniRule"/>
</dbReference>
<dbReference type="CDD" id="cd02201">
    <property type="entry name" value="FtsZ_type1"/>
    <property type="match status" value="1"/>
</dbReference>
<keyword evidence="5 11" id="KW-0132">Cell division</keyword>
<feature type="domain" description="Tubulin/FtsZ GTPase" evidence="8">
    <location>
        <begin position="14"/>
        <end position="209"/>
    </location>
</feature>
<dbReference type="EMBL" id="CP002637">
    <property type="protein sequence ID" value="AEC00544.1"/>
    <property type="molecule type" value="Genomic_DNA"/>
</dbReference>
<evidence type="ECO:0000259" key="9">
    <source>
        <dbReference type="SMART" id="SM00865"/>
    </source>
</evidence>
<keyword evidence="2 5" id="KW-0547">Nucleotide-binding</keyword>
<dbReference type="GO" id="GO:0005525">
    <property type="term" value="F:GTP binding"/>
    <property type="evidence" value="ECO:0007669"/>
    <property type="project" value="UniProtKB-UniRule"/>
</dbReference>
<dbReference type="GO" id="GO:0000917">
    <property type="term" value="P:division septum assembly"/>
    <property type="evidence" value="ECO:0007669"/>
    <property type="project" value="UniProtKB-KW"/>
</dbReference>
<dbReference type="InterPro" id="IPR008280">
    <property type="entry name" value="Tub_FtsZ_C"/>
</dbReference>
<dbReference type="Pfam" id="PF12327">
    <property type="entry name" value="FtsZ_C"/>
    <property type="match status" value="1"/>
</dbReference>
<dbReference type="GO" id="GO:0043093">
    <property type="term" value="P:FtsZ-dependent cytokinesis"/>
    <property type="evidence" value="ECO:0007669"/>
    <property type="project" value="UniProtKB-UniRule"/>
</dbReference>
<evidence type="ECO:0000256" key="7">
    <source>
        <dbReference type="SAM" id="MobiDB-lite"/>
    </source>
</evidence>
<comment type="subunit">
    <text evidence="5">Homodimer. Polymerizes to form a dynamic ring structure in a strictly GTP-dependent manner. Interacts directly with several other division proteins.</text>
</comment>
<evidence type="ECO:0000256" key="2">
    <source>
        <dbReference type="ARBA" id="ARBA00022741"/>
    </source>
</evidence>
<reference evidence="10 13" key="2">
    <citation type="submission" date="2011-04" db="EMBL/GenBank/DDBJ databases">
        <title>The complete genome of Selenomonas sputigena DSM 20758.</title>
        <authorList>
            <consortium name="US DOE Joint Genome Institute (JGI-PGF)"/>
            <person name="Lucas S."/>
            <person name="Copeland A."/>
            <person name="Lapidus A."/>
            <person name="Bruce D."/>
            <person name="Goodwin L."/>
            <person name="Pitluck S."/>
            <person name="Peters L."/>
            <person name="Kyrpides N."/>
            <person name="Mavromatis K."/>
            <person name="Ivanova N."/>
            <person name="Ovchinnikova G."/>
            <person name="Teshima H."/>
            <person name="Detter J.C."/>
            <person name="Tapia R."/>
            <person name="Han C."/>
            <person name="Land M."/>
            <person name="Hauser L."/>
            <person name="Markowitz V."/>
            <person name="Cheng J.-F."/>
            <person name="Hugenholtz P."/>
            <person name="Woyke T."/>
            <person name="Wu D."/>
            <person name="Gronow S."/>
            <person name="Wellnitz S."/>
            <person name="Schneider S."/>
            <person name="Klenk H.-P."/>
            <person name="Eisen J.A."/>
        </authorList>
    </citation>
    <scope>NUCLEOTIDE SEQUENCE [LARGE SCALE GENOMIC DNA]</scope>
    <source>
        <strain evidence="10">ATCC 35185</strain>
        <strain evidence="13">ATCC 35185 / DSM 20758 / VPI D19B-28</strain>
    </source>
</reference>
<dbReference type="GO" id="GO:0051258">
    <property type="term" value="P:protein polymerization"/>
    <property type="evidence" value="ECO:0007669"/>
    <property type="project" value="UniProtKB-UniRule"/>
</dbReference>
<dbReference type="SUPFAM" id="SSF52490">
    <property type="entry name" value="Tubulin nucleotide-binding domain-like"/>
    <property type="match status" value="1"/>
</dbReference>
<dbReference type="RefSeq" id="WP_006191481.1">
    <property type="nucleotide sequence ID" value="NC_015437.1"/>
</dbReference>
<feature type="binding site" evidence="5">
    <location>
        <position position="191"/>
    </location>
    <ligand>
        <name>GTP</name>
        <dbReference type="ChEBI" id="CHEBI:37565"/>
    </ligand>
</feature>
<dbReference type="Proteomes" id="UP000011124">
    <property type="component" value="Chromosome"/>
</dbReference>
<evidence type="ECO:0000256" key="1">
    <source>
        <dbReference type="ARBA" id="ARBA00009690"/>
    </source>
</evidence>
<evidence type="ECO:0000313" key="13">
    <source>
        <dbReference type="Proteomes" id="UP000011124"/>
    </source>
</evidence>
<dbReference type="STRING" id="546271.Selsp_1588"/>
<feature type="domain" description="Tubulin/FtsZ 2-layer sandwich" evidence="9">
    <location>
        <begin position="211"/>
        <end position="328"/>
    </location>
</feature>
<dbReference type="InterPro" id="IPR024757">
    <property type="entry name" value="FtsZ_C"/>
</dbReference>
<dbReference type="Proteomes" id="UP000003505">
    <property type="component" value="Unassembled WGS sequence"/>
</dbReference>
<comment type="caution">
    <text evidence="5">Lacks conserved residue(s) required for the propagation of feature annotation.</text>
</comment>
<dbReference type="SMART" id="SM00865">
    <property type="entry name" value="Tubulin_C"/>
    <property type="match status" value="1"/>
</dbReference>
<dbReference type="InterPro" id="IPR000158">
    <property type="entry name" value="Cell_div_FtsZ"/>
</dbReference>
<dbReference type="SUPFAM" id="SSF55307">
    <property type="entry name" value="Tubulin C-terminal domain-like"/>
    <property type="match status" value="1"/>
</dbReference>
<evidence type="ECO:0000259" key="8">
    <source>
        <dbReference type="SMART" id="SM00864"/>
    </source>
</evidence>
<name>C9LT14_SELS3</name>
<comment type="function">
    <text evidence="5">Essential cell division protein that forms a contractile ring structure (Z ring) at the future cell division site. The regulation of the ring assembly controls the timing and the location of cell division. One of the functions of the FtsZ ring is to recruit other cell division proteins to the septum to produce a new cell wall between the dividing cells. Binds GTP and shows GTPase activity.</text>
</comment>
<evidence type="ECO:0000256" key="3">
    <source>
        <dbReference type="ARBA" id="ARBA00023134"/>
    </source>
</evidence>
<accession>C9LT14</accession>
<dbReference type="HOGENOM" id="CLU_024865_0_1_9"/>
<evidence type="ECO:0000313" key="11">
    <source>
        <dbReference type="EMBL" id="EEX77860.1"/>
    </source>
</evidence>
<keyword evidence="5" id="KW-0131">Cell cycle</keyword>
<feature type="binding site" evidence="5">
    <location>
        <position position="142"/>
    </location>
    <ligand>
        <name>GTP</name>
        <dbReference type="ChEBI" id="CHEBI:37565"/>
    </ligand>
</feature>
<dbReference type="OrthoDB" id="1668810at2"/>
<keyword evidence="13" id="KW-1185">Reference proteome</keyword>
<dbReference type="GO" id="GO:0005737">
    <property type="term" value="C:cytoplasm"/>
    <property type="evidence" value="ECO:0007669"/>
    <property type="project" value="UniProtKB-SubCell"/>
</dbReference>
<feature type="region of interest" description="Disordered" evidence="7">
    <location>
        <begin position="335"/>
        <end position="357"/>
    </location>
</feature>
<dbReference type="InterPro" id="IPR036525">
    <property type="entry name" value="Tubulin/FtsZ_GTPase_sf"/>
</dbReference>
<evidence type="ECO:0000313" key="12">
    <source>
        <dbReference type="Proteomes" id="UP000003505"/>
    </source>
</evidence>
<gene>
    <name evidence="5 11" type="primary">ftsZ</name>
    <name evidence="10" type="ordered locus">Selsp_1588</name>
    <name evidence="11" type="ORF">SELSPUOL_00594</name>
</gene>
<feature type="binding site" evidence="5">
    <location>
        <position position="146"/>
    </location>
    <ligand>
        <name>GTP</name>
        <dbReference type="ChEBI" id="CHEBI:37565"/>
    </ligand>
</feature>
<dbReference type="EMBL" id="ACKP02000012">
    <property type="protein sequence ID" value="EEX77860.1"/>
    <property type="molecule type" value="Genomic_DNA"/>
</dbReference>
<evidence type="ECO:0000256" key="4">
    <source>
        <dbReference type="ARBA" id="ARBA00023210"/>
    </source>
</evidence>
<dbReference type="Pfam" id="PF00091">
    <property type="entry name" value="Tubulin"/>
    <property type="match status" value="1"/>
</dbReference>
<sequence>MITDDTKIKRAVVTIKIIGVGGGGNSVIERIAEGNELDVELIAINTDAKQLAYMEEAGVKALAIGRELTKGLGTGGVADLGEAAAKGDEAKIKEVLKGADLVFVTASMGGGAGTGAAPVVAKIAKDMGILTVGVVTVPFSFEGARKKRIANEGIAKMQGNLDALIVVHNDNLMKLPENKHMTLVNAFKAADDVLRQAINCIAELILTTGEINVDFADLTSTFRQSQSGDALLGIGESQRSAIEAVQKAVESPLVEKSLTGARGLILNLSGSERMTLDDVGEATNYIRENTHPDVNIILGTVIDSSMGQTIRATIIATDFVDGVVMKAQRMEAPESKLKTESIASLEPPSFMKQPTEKVPAFASRSDFTLPKFDPFHPKK</sequence>
<dbReference type="GO" id="GO:0003924">
    <property type="term" value="F:GTPase activity"/>
    <property type="evidence" value="ECO:0007669"/>
    <property type="project" value="UniProtKB-UniRule"/>
</dbReference>
<comment type="similarity">
    <text evidence="1 5">Belongs to the FtsZ family.</text>
</comment>
<dbReference type="PANTHER" id="PTHR30314">
    <property type="entry name" value="CELL DIVISION PROTEIN FTSZ-RELATED"/>
    <property type="match status" value="1"/>
</dbReference>
<keyword evidence="5" id="KW-0963">Cytoplasm</keyword>
<keyword evidence="4 5" id="KW-0717">Septation</keyword>
<protein>
    <recommendedName>
        <fullName evidence="5 6">Cell division protein FtsZ</fullName>
    </recommendedName>
</protein>
<dbReference type="NCBIfam" id="TIGR00065">
    <property type="entry name" value="ftsZ"/>
    <property type="match status" value="1"/>
</dbReference>
<dbReference type="InterPro" id="IPR018316">
    <property type="entry name" value="Tubulin/FtsZ_2-layer-sand-dom"/>
</dbReference>
<evidence type="ECO:0000313" key="10">
    <source>
        <dbReference type="EMBL" id="AEC00544.1"/>
    </source>
</evidence>
<organism evidence="11 12">
    <name type="scientific">Selenomonas sputigena (strain ATCC 35185 / DSM 20758 / CCUG 44933 / VPI D19B-28)</name>
    <dbReference type="NCBI Taxonomy" id="546271"/>
    <lineage>
        <taxon>Bacteria</taxon>
        <taxon>Bacillati</taxon>
        <taxon>Bacillota</taxon>
        <taxon>Negativicutes</taxon>
        <taxon>Selenomonadales</taxon>
        <taxon>Selenomonadaceae</taxon>
        <taxon>Selenomonas</taxon>
    </lineage>
</organism>
<dbReference type="PRINTS" id="PR00423">
    <property type="entry name" value="CELLDVISFTSZ"/>
</dbReference>
<evidence type="ECO:0000256" key="5">
    <source>
        <dbReference type="HAMAP-Rule" id="MF_00909"/>
    </source>
</evidence>
<reference evidence="11 12" key="1">
    <citation type="submission" date="2009-09" db="EMBL/GenBank/DDBJ databases">
        <authorList>
            <person name="Weinstock G."/>
            <person name="Sodergren E."/>
            <person name="Clifton S."/>
            <person name="Fulton L."/>
            <person name="Fulton B."/>
            <person name="Courtney L."/>
            <person name="Fronick C."/>
            <person name="Harrison M."/>
            <person name="Strong C."/>
            <person name="Farmer C."/>
            <person name="Delahaunty K."/>
            <person name="Markovic C."/>
            <person name="Hall O."/>
            <person name="Minx P."/>
            <person name="Tomlinson C."/>
            <person name="Mitreva M."/>
            <person name="Nelson J."/>
            <person name="Hou S."/>
            <person name="Wollam A."/>
            <person name="Pepin K.H."/>
            <person name="Johnson M."/>
            <person name="Bhonagiri V."/>
            <person name="Nash W.E."/>
            <person name="Warren W."/>
            <person name="Chinwalla A."/>
            <person name="Mardis E.R."/>
            <person name="Wilson R.K."/>
        </authorList>
    </citation>
    <scope>NUCLEOTIDE SEQUENCE [LARGE SCALE GENOMIC DNA]</scope>
    <source>
        <strain evidence="11">ATCC 35185</strain>
        <strain evidence="12">ATCC 35185 / DSM 20758 / VPI D19B-28</strain>
    </source>
</reference>
<dbReference type="AlphaFoldDB" id="C9LT14"/>
<dbReference type="PANTHER" id="PTHR30314:SF3">
    <property type="entry name" value="MITOCHONDRIAL DIVISION PROTEIN FSZA"/>
    <property type="match status" value="1"/>
</dbReference>
<comment type="subcellular location">
    <subcellularLocation>
        <location evidence="5">Cytoplasm</location>
    </subcellularLocation>
    <text evidence="5">Assembles at midcell at the inner surface of the cytoplasmic membrane.</text>
</comment>
<keyword evidence="3 5" id="KW-0342">GTP-binding</keyword>
<dbReference type="KEGG" id="ssg:Selsp_1588"/>
<dbReference type="HAMAP" id="MF_00909">
    <property type="entry name" value="FtsZ"/>
    <property type="match status" value="1"/>
</dbReference>
<evidence type="ECO:0000256" key="6">
    <source>
        <dbReference type="NCBIfam" id="TIGR00065"/>
    </source>
</evidence>
<dbReference type="eggNOG" id="COG0206">
    <property type="taxonomic scope" value="Bacteria"/>
</dbReference>
<dbReference type="Gene3D" id="3.40.50.1440">
    <property type="entry name" value="Tubulin/FtsZ, GTPase domain"/>
    <property type="match status" value="1"/>
</dbReference>
<proteinExistence type="inferred from homology"/>
<dbReference type="InterPro" id="IPR045061">
    <property type="entry name" value="FtsZ/CetZ"/>
</dbReference>